<dbReference type="Pfam" id="PF02687">
    <property type="entry name" value="FtsX"/>
    <property type="match status" value="2"/>
</dbReference>
<feature type="transmembrane region" description="Helical" evidence="6">
    <location>
        <begin position="259"/>
        <end position="279"/>
    </location>
</feature>
<dbReference type="GO" id="GO:0005886">
    <property type="term" value="C:plasma membrane"/>
    <property type="evidence" value="ECO:0007669"/>
    <property type="project" value="UniProtKB-SubCell"/>
</dbReference>
<feature type="transmembrane region" description="Helical" evidence="6">
    <location>
        <begin position="748"/>
        <end position="771"/>
    </location>
</feature>
<evidence type="ECO:0000256" key="4">
    <source>
        <dbReference type="ARBA" id="ARBA00022989"/>
    </source>
</evidence>
<feature type="transmembrane region" description="Helical" evidence="6">
    <location>
        <begin position="307"/>
        <end position="330"/>
    </location>
</feature>
<evidence type="ECO:0000256" key="1">
    <source>
        <dbReference type="ARBA" id="ARBA00004651"/>
    </source>
</evidence>
<feature type="transmembrane region" description="Helical" evidence="6">
    <location>
        <begin position="350"/>
        <end position="372"/>
    </location>
</feature>
<accession>A0A0M2SYC8</accession>
<sequence>MLNKKLMREWKQLFWQGFLIVLITCIGVGMYIASYKAFLSLEDSYDYTYEKLGFADVQFMTRDTPRDSLEEIRSLPGVKNAETREIASASLSLGKQEEKAAIEARVIGLSAEEQKVNKVHILNGQSLEDNSVWVERHFAEEHLLNPGDTLTFRGLDSEQGWKVAGIVSSPEYLWVAKNRSEVMPSPKEFGVFFTNQDSLASLGSVTSYHDVVITSEDPERNTKEIEEILAPYQVMDVVEKEEQISYELLKLDLDGFKELAYIFPVLFLTVSGFIIFILLSRLVDQQRPIIGTLRSLGYSQKSIRWHYLKFSVILSVIGGILGTIIGYYFGDIVFDMYRERIGLPFGESELYLSLWFTGILFSVLIGALAGYFPARKAAKLMPVEAMRASSPKKESKVYKWLIKRFDPMIRRLPLTLRTVIRNMFRNIGRYALTIFGIAVAISLVFTTSGMLDSVKYIISQQFEEVENYDLSVVFHEPIDEIAMEQLLATEGIDKQEGVLDIPVNATVNGESMQTMLRGIGENQELYKVYENIPWLNLSSGKVEVPENGVLISKSIQSQLKVGIGDEIRVESPLYQENAEYTVSGIVNLPVGSIMIQDLSKVHETFIDSSTASFNKAFVNVSGDKQEIMSALAENPNIVSVQDHENMTVQLNNFMGLFNLFILIMFIFSIVLATAILFSVIFINVMERKNEITTMRAFGYSKRRILNMFAVEHVFISMIALVLGVAFGIEGMLTVSLLYNSDVLTFPIFIQPLSIVWTLILLIFVVFIAQLVSQRVVNQFKLADVIKEMAR</sequence>
<evidence type="ECO:0000313" key="9">
    <source>
        <dbReference type="EMBL" id="KKK39178.1"/>
    </source>
</evidence>
<dbReference type="EMBL" id="LAYY01000004">
    <property type="protein sequence ID" value="KKK39178.1"/>
    <property type="molecule type" value="Genomic_DNA"/>
</dbReference>
<reference evidence="9 10" key="1">
    <citation type="submission" date="2015-04" db="EMBL/GenBank/DDBJ databases">
        <title>Taxonomic description and genome sequence of Bacillus campisalis sp. nov., a novel member of the genus Bacillus isolated from solar saltern.</title>
        <authorList>
            <person name="Mathan Kumar R."/>
            <person name="Kaur G."/>
            <person name="Kumar A."/>
            <person name="Singh N.K."/>
            <person name="Kaur N."/>
            <person name="Kumar N."/>
            <person name="Mayilraj S."/>
        </authorList>
    </citation>
    <scope>NUCLEOTIDE SEQUENCE [LARGE SCALE GENOMIC DNA]</scope>
    <source>
        <strain evidence="9 10">SA2-6</strain>
    </source>
</reference>
<feature type="transmembrane region" description="Helical" evidence="6">
    <location>
        <begin position="656"/>
        <end position="684"/>
    </location>
</feature>
<keyword evidence="3 6" id="KW-0812">Transmembrane</keyword>
<evidence type="ECO:0000259" key="7">
    <source>
        <dbReference type="Pfam" id="PF02687"/>
    </source>
</evidence>
<proteinExistence type="predicted"/>
<feature type="transmembrane region" description="Helical" evidence="6">
    <location>
        <begin position="704"/>
        <end position="728"/>
    </location>
</feature>
<evidence type="ECO:0000259" key="8">
    <source>
        <dbReference type="Pfam" id="PF12704"/>
    </source>
</evidence>
<keyword evidence="10" id="KW-1185">Reference proteome</keyword>
<dbReference type="PATRIC" id="fig|1408103.3.peg.1180"/>
<evidence type="ECO:0000256" key="6">
    <source>
        <dbReference type="SAM" id="Phobius"/>
    </source>
</evidence>
<keyword evidence="2" id="KW-1003">Cell membrane</keyword>
<dbReference type="InterPro" id="IPR038766">
    <property type="entry name" value="Membrane_comp_ABC_pdt"/>
</dbReference>
<feature type="domain" description="ABC3 transporter permease C-terminal" evidence="7">
    <location>
        <begin position="663"/>
        <end position="770"/>
    </location>
</feature>
<feature type="domain" description="MacB-like periplasmic core" evidence="8">
    <location>
        <begin position="431"/>
        <end position="612"/>
    </location>
</feature>
<keyword evidence="5 6" id="KW-0472">Membrane</keyword>
<dbReference type="Pfam" id="PF12704">
    <property type="entry name" value="MacB_PCD"/>
    <property type="match status" value="1"/>
</dbReference>
<protein>
    <recommendedName>
        <fullName evidence="11">Cell division protein FtsX</fullName>
    </recommendedName>
</protein>
<evidence type="ECO:0000256" key="2">
    <source>
        <dbReference type="ARBA" id="ARBA00022475"/>
    </source>
</evidence>
<evidence type="ECO:0000256" key="5">
    <source>
        <dbReference type="ARBA" id="ARBA00023136"/>
    </source>
</evidence>
<gene>
    <name evidence="9" type="ORF">WQ57_05260</name>
</gene>
<dbReference type="RefSeq" id="WP_046522669.1">
    <property type="nucleotide sequence ID" value="NZ_LAYY01000004.1"/>
</dbReference>
<dbReference type="OrthoDB" id="9780560at2"/>
<feature type="domain" description="ABC3 transporter permease C-terminal" evidence="7">
    <location>
        <begin position="262"/>
        <end position="380"/>
    </location>
</feature>
<dbReference type="InterPro" id="IPR025857">
    <property type="entry name" value="MacB_PCD"/>
</dbReference>
<evidence type="ECO:0000313" key="10">
    <source>
        <dbReference type="Proteomes" id="UP000034166"/>
    </source>
</evidence>
<dbReference type="PANTHER" id="PTHR30287:SF2">
    <property type="entry name" value="BLL1001 PROTEIN"/>
    <property type="match status" value="1"/>
</dbReference>
<evidence type="ECO:0000256" key="3">
    <source>
        <dbReference type="ARBA" id="ARBA00022692"/>
    </source>
</evidence>
<dbReference type="AlphaFoldDB" id="A0A0M2SYC8"/>
<name>A0A0M2SYC8_9BACI</name>
<feature type="transmembrane region" description="Helical" evidence="6">
    <location>
        <begin position="12"/>
        <end position="33"/>
    </location>
</feature>
<keyword evidence="4 6" id="KW-1133">Transmembrane helix</keyword>
<dbReference type="PANTHER" id="PTHR30287">
    <property type="entry name" value="MEMBRANE COMPONENT OF PREDICTED ABC SUPERFAMILY METABOLITE UPTAKE TRANSPORTER"/>
    <property type="match status" value="1"/>
</dbReference>
<comment type="caution">
    <text evidence="9">The sequence shown here is derived from an EMBL/GenBank/DDBJ whole genome shotgun (WGS) entry which is preliminary data.</text>
</comment>
<organism evidence="9 10">
    <name type="scientific">Mesobacillus campisalis</name>
    <dbReference type="NCBI Taxonomy" id="1408103"/>
    <lineage>
        <taxon>Bacteria</taxon>
        <taxon>Bacillati</taxon>
        <taxon>Bacillota</taxon>
        <taxon>Bacilli</taxon>
        <taxon>Bacillales</taxon>
        <taxon>Bacillaceae</taxon>
        <taxon>Mesobacillus</taxon>
    </lineage>
</organism>
<feature type="transmembrane region" description="Helical" evidence="6">
    <location>
        <begin position="430"/>
        <end position="451"/>
    </location>
</feature>
<comment type="subcellular location">
    <subcellularLocation>
        <location evidence="1">Cell membrane</location>
        <topology evidence="1">Multi-pass membrane protein</topology>
    </subcellularLocation>
</comment>
<dbReference type="InterPro" id="IPR003838">
    <property type="entry name" value="ABC3_permease_C"/>
</dbReference>
<dbReference type="Proteomes" id="UP000034166">
    <property type="component" value="Unassembled WGS sequence"/>
</dbReference>
<evidence type="ECO:0008006" key="11">
    <source>
        <dbReference type="Google" id="ProtNLM"/>
    </source>
</evidence>